<keyword evidence="1" id="KW-1133">Transmembrane helix</keyword>
<feature type="transmembrane region" description="Helical" evidence="1">
    <location>
        <begin position="306"/>
        <end position="325"/>
    </location>
</feature>
<dbReference type="Proteomes" id="UP000051621">
    <property type="component" value="Unassembled WGS sequence"/>
</dbReference>
<dbReference type="GO" id="GO:0016020">
    <property type="term" value="C:membrane"/>
    <property type="evidence" value="ECO:0007669"/>
    <property type="project" value="InterPro"/>
</dbReference>
<dbReference type="AlphaFoldDB" id="A0A0R1MDI3"/>
<dbReference type="EMBL" id="AZEF01000006">
    <property type="protein sequence ID" value="KRL03186.1"/>
    <property type="molecule type" value="Genomic_DNA"/>
</dbReference>
<feature type="transmembrane region" description="Helical" evidence="1">
    <location>
        <begin position="377"/>
        <end position="396"/>
    </location>
</feature>
<dbReference type="OrthoDB" id="2447941at2"/>
<feature type="transmembrane region" description="Helical" evidence="1">
    <location>
        <begin position="351"/>
        <end position="371"/>
    </location>
</feature>
<keyword evidence="1" id="KW-0812">Transmembrane</keyword>
<proteinExistence type="predicted"/>
<feature type="transmembrane region" description="Helical" evidence="1">
    <location>
        <begin position="61"/>
        <end position="79"/>
    </location>
</feature>
<name>A0A0R1MDI3_9LACO</name>
<dbReference type="PATRIC" id="fig|1423731.3.peg.193"/>
<evidence type="ECO:0000256" key="1">
    <source>
        <dbReference type="SAM" id="Phobius"/>
    </source>
</evidence>
<accession>A0A0R1MDI3</accession>
<gene>
    <name evidence="2" type="ORF">FC81_GL000188</name>
</gene>
<keyword evidence="1" id="KW-0472">Membrane</keyword>
<dbReference type="STRING" id="1423731.FC81_GL000188"/>
<keyword evidence="3" id="KW-1185">Reference proteome</keyword>
<feature type="transmembrane region" description="Helical" evidence="1">
    <location>
        <begin position="21"/>
        <end position="41"/>
    </location>
</feature>
<protein>
    <submittedName>
        <fullName evidence="2">Protein ecsB</fullName>
    </submittedName>
</protein>
<feature type="transmembrane region" description="Helical" evidence="1">
    <location>
        <begin position="100"/>
        <end position="121"/>
    </location>
</feature>
<dbReference type="InterPro" id="IPR010288">
    <property type="entry name" value="EcsB_ABC"/>
</dbReference>
<feature type="transmembrane region" description="Helical" evidence="1">
    <location>
        <begin position="127"/>
        <end position="145"/>
    </location>
</feature>
<organism evidence="2 3">
    <name type="scientific">Liquorilactobacillus capillatus DSM 19910</name>
    <dbReference type="NCBI Taxonomy" id="1423731"/>
    <lineage>
        <taxon>Bacteria</taxon>
        <taxon>Bacillati</taxon>
        <taxon>Bacillota</taxon>
        <taxon>Bacilli</taxon>
        <taxon>Lactobacillales</taxon>
        <taxon>Lactobacillaceae</taxon>
        <taxon>Liquorilactobacillus</taxon>
    </lineage>
</organism>
<dbReference type="PIRSF" id="PIRSF037259">
    <property type="entry name" value="EcsB_ABC"/>
    <property type="match status" value="1"/>
</dbReference>
<sequence>MNDLWSVRLKKYQQILLRYSKFVLNDHFVLALLFFTGGLGLGYSNFLKSLPSTIVWWSRPLIVIILVLVLQLGSLVSLLEKPDTVFLLPLENKMFFFLKYAFRYSFSAGVIIQSLCFLVAVPFLGRGIHLTIIEIFLLWLTQLLLKALYLERLLLSGYNDYFDRWWIKLLFEFIGPLVVLLVAVYLSGWVALLVVFSTLIVVHWQLRKAVVHYVFRWNRMLQLEDHRLRSLYRFINLFTDVPQIKGKVYRFKLLDTYLPQIKTPKNIFKFLYWRSLVRKGEYSSLYLRLTLLGCTILMFISNSILALLLTALFLYLIGFQLFPLYHDYDDIVFMHIYPLQEGKQLINFRQVLRTLLVITSIFLFGASIIAGHSIVELLEIAGIIILMIVFLTGNFLTKRAVKNT</sequence>
<dbReference type="RefSeq" id="WP_057742090.1">
    <property type="nucleotide sequence ID" value="NZ_AZEF01000006.1"/>
</dbReference>
<evidence type="ECO:0000313" key="2">
    <source>
        <dbReference type="EMBL" id="KRL03186.1"/>
    </source>
</evidence>
<comment type="caution">
    <text evidence="2">The sequence shown here is derived from an EMBL/GenBank/DDBJ whole genome shotgun (WGS) entry which is preliminary data.</text>
</comment>
<dbReference type="Pfam" id="PF05975">
    <property type="entry name" value="EcsB"/>
    <property type="match status" value="1"/>
</dbReference>
<feature type="transmembrane region" description="Helical" evidence="1">
    <location>
        <begin position="165"/>
        <end position="183"/>
    </location>
</feature>
<evidence type="ECO:0000313" key="3">
    <source>
        <dbReference type="Proteomes" id="UP000051621"/>
    </source>
</evidence>
<reference evidence="2 3" key="1">
    <citation type="journal article" date="2015" name="Genome Announc.">
        <title>Expanding the biotechnology potential of lactobacilli through comparative genomics of 213 strains and associated genera.</title>
        <authorList>
            <person name="Sun Z."/>
            <person name="Harris H.M."/>
            <person name="McCann A."/>
            <person name="Guo C."/>
            <person name="Argimon S."/>
            <person name="Zhang W."/>
            <person name="Yang X."/>
            <person name="Jeffery I.B."/>
            <person name="Cooney J.C."/>
            <person name="Kagawa T.F."/>
            <person name="Liu W."/>
            <person name="Song Y."/>
            <person name="Salvetti E."/>
            <person name="Wrobel A."/>
            <person name="Rasinkangas P."/>
            <person name="Parkhill J."/>
            <person name="Rea M.C."/>
            <person name="O'Sullivan O."/>
            <person name="Ritari J."/>
            <person name="Douillard F.P."/>
            <person name="Paul Ross R."/>
            <person name="Yang R."/>
            <person name="Briner A.E."/>
            <person name="Felis G.E."/>
            <person name="de Vos W.M."/>
            <person name="Barrangou R."/>
            <person name="Klaenhammer T.R."/>
            <person name="Caufield P.W."/>
            <person name="Cui Y."/>
            <person name="Zhang H."/>
            <person name="O'Toole P.W."/>
        </authorList>
    </citation>
    <scope>NUCLEOTIDE SEQUENCE [LARGE SCALE GENOMIC DNA]</scope>
    <source>
        <strain evidence="2 3">DSM 19910</strain>
    </source>
</reference>